<evidence type="ECO:0000313" key="2">
    <source>
        <dbReference type="EMBL" id="QJH97092.1"/>
    </source>
</evidence>
<dbReference type="EMBL" id="MT144177">
    <property type="protein sequence ID" value="QJA50161.1"/>
    <property type="molecule type" value="Genomic_DNA"/>
</dbReference>
<organism evidence="1">
    <name type="scientific">viral metagenome</name>
    <dbReference type="NCBI Taxonomy" id="1070528"/>
    <lineage>
        <taxon>unclassified sequences</taxon>
        <taxon>metagenomes</taxon>
        <taxon>organismal metagenomes</taxon>
    </lineage>
</organism>
<reference evidence="1" key="1">
    <citation type="submission" date="2020-03" db="EMBL/GenBank/DDBJ databases">
        <title>The deep terrestrial virosphere.</title>
        <authorList>
            <person name="Holmfeldt K."/>
            <person name="Nilsson E."/>
            <person name="Simone D."/>
            <person name="Lopez-Fernandez M."/>
            <person name="Wu X."/>
            <person name="de Brujin I."/>
            <person name="Lundin D."/>
            <person name="Andersson A."/>
            <person name="Bertilsson S."/>
            <person name="Dopson M."/>
        </authorList>
    </citation>
    <scope>NUCLEOTIDE SEQUENCE</scope>
    <source>
        <strain evidence="1">TM448A01626</strain>
        <strain evidence="2">TM448B00920</strain>
    </source>
</reference>
<dbReference type="EMBL" id="MT144673">
    <property type="protein sequence ID" value="QJH97092.1"/>
    <property type="molecule type" value="Genomic_DNA"/>
</dbReference>
<evidence type="ECO:0000313" key="1">
    <source>
        <dbReference type="EMBL" id="QJA50161.1"/>
    </source>
</evidence>
<accession>A0A6H1ZRX4</accession>
<protein>
    <submittedName>
        <fullName evidence="1">Uncharacterized protein</fullName>
    </submittedName>
</protein>
<gene>
    <name evidence="1" type="ORF">TM448A01626_0018</name>
    <name evidence="2" type="ORF">TM448B00920_0018</name>
</gene>
<sequence>MKAIEREYEQFRDTQINGIKYKNDEYIISYSAFLIQKGIEQTARKRLVNIRTTRLIKEAQSTPLGPFTWTEEKIDKRVR</sequence>
<dbReference type="AlphaFoldDB" id="A0A6H1ZRX4"/>
<name>A0A6H1ZRX4_9ZZZZ</name>
<proteinExistence type="predicted"/>